<dbReference type="SUPFAM" id="SSF143791">
    <property type="entry name" value="DUSP-like"/>
    <property type="match status" value="1"/>
</dbReference>
<gene>
    <name evidence="11" type="primary">UBP12</name>
    <name evidence="11" type="ORF">CAAN4_H18206</name>
</gene>
<dbReference type="Gene3D" id="3.30.2230.10">
    <property type="entry name" value="DUSP-like"/>
    <property type="match status" value="1"/>
</dbReference>
<accession>A0ABP0EL77</accession>
<dbReference type="PROSITE" id="PS00973">
    <property type="entry name" value="USP_2"/>
    <property type="match status" value="1"/>
</dbReference>
<feature type="compositionally biased region" description="Low complexity" evidence="8">
    <location>
        <begin position="1211"/>
        <end position="1231"/>
    </location>
</feature>
<keyword evidence="6 11" id="KW-0378">Hydrolase</keyword>
<evidence type="ECO:0000256" key="7">
    <source>
        <dbReference type="ARBA" id="ARBA00022807"/>
    </source>
</evidence>
<evidence type="ECO:0000256" key="6">
    <source>
        <dbReference type="ARBA" id="ARBA00022801"/>
    </source>
</evidence>
<dbReference type="InterPro" id="IPR001394">
    <property type="entry name" value="Peptidase_C19_UCH"/>
</dbReference>
<dbReference type="EMBL" id="OZ004260">
    <property type="protein sequence ID" value="CAK7921777.1"/>
    <property type="molecule type" value="Genomic_DNA"/>
</dbReference>
<dbReference type="InterPro" id="IPR006615">
    <property type="entry name" value="Pept_C19_DUSP"/>
</dbReference>
<evidence type="ECO:0000313" key="12">
    <source>
        <dbReference type="Proteomes" id="UP001497600"/>
    </source>
</evidence>
<dbReference type="PROSITE" id="PS50235">
    <property type="entry name" value="USP_3"/>
    <property type="match status" value="1"/>
</dbReference>
<proteinExistence type="inferred from homology"/>
<feature type="compositionally biased region" description="Acidic residues" evidence="8">
    <location>
        <begin position="44"/>
        <end position="54"/>
    </location>
</feature>
<dbReference type="EC" id="3.4.19.12" evidence="3"/>
<dbReference type="PROSITE" id="PS51283">
    <property type="entry name" value="DUSP"/>
    <property type="match status" value="1"/>
</dbReference>
<feature type="compositionally biased region" description="Polar residues" evidence="8">
    <location>
        <begin position="55"/>
        <end position="68"/>
    </location>
</feature>
<evidence type="ECO:0000256" key="5">
    <source>
        <dbReference type="ARBA" id="ARBA00022786"/>
    </source>
</evidence>
<dbReference type="Pfam" id="PF06337">
    <property type="entry name" value="DUSP"/>
    <property type="match status" value="1"/>
</dbReference>
<organism evidence="11 12">
    <name type="scientific">[Candida] anglica</name>
    <dbReference type="NCBI Taxonomy" id="148631"/>
    <lineage>
        <taxon>Eukaryota</taxon>
        <taxon>Fungi</taxon>
        <taxon>Dikarya</taxon>
        <taxon>Ascomycota</taxon>
        <taxon>Saccharomycotina</taxon>
        <taxon>Pichiomycetes</taxon>
        <taxon>Debaryomycetaceae</taxon>
        <taxon>Kurtzmaniella</taxon>
    </lineage>
</organism>
<feature type="compositionally biased region" description="Polar residues" evidence="8">
    <location>
        <begin position="1"/>
        <end position="43"/>
    </location>
</feature>
<reference evidence="11 12" key="1">
    <citation type="submission" date="2024-01" db="EMBL/GenBank/DDBJ databases">
        <authorList>
            <consortium name="Genoscope - CEA"/>
            <person name="William W."/>
        </authorList>
    </citation>
    <scope>NUCLEOTIDE SEQUENCE [LARGE SCALE GENOMIC DNA]</scope>
    <source>
        <strain evidence="11 12">29B2s-10</strain>
    </source>
</reference>
<comment type="similarity">
    <text evidence="2">Belongs to the peptidase C19 family.</text>
</comment>
<feature type="compositionally biased region" description="Polar residues" evidence="8">
    <location>
        <begin position="1200"/>
        <end position="1210"/>
    </location>
</feature>
<dbReference type="Pfam" id="PF00443">
    <property type="entry name" value="UCH"/>
    <property type="match status" value="1"/>
</dbReference>
<feature type="domain" description="USP" evidence="9">
    <location>
        <begin position="348"/>
        <end position="1062"/>
    </location>
</feature>
<dbReference type="InterPro" id="IPR018200">
    <property type="entry name" value="USP_CS"/>
</dbReference>
<evidence type="ECO:0000313" key="11">
    <source>
        <dbReference type="EMBL" id="CAK7921777.1"/>
    </source>
</evidence>
<keyword evidence="4" id="KW-0645">Protease</keyword>
<evidence type="ECO:0000256" key="4">
    <source>
        <dbReference type="ARBA" id="ARBA00022670"/>
    </source>
</evidence>
<keyword evidence="7" id="KW-0788">Thiol protease</keyword>
<feature type="compositionally biased region" description="Low complexity" evidence="8">
    <location>
        <begin position="1145"/>
        <end position="1161"/>
    </location>
</feature>
<dbReference type="InterPro" id="IPR028889">
    <property type="entry name" value="USP"/>
</dbReference>
<dbReference type="Gene3D" id="3.90.70.10">
    <property type="entry name" value="Cysteine proteinases"/>
    <property type="match status" value="2"/>
</dbReference>
<dbReference type="PROSITE" id="PS00972">
    <property type="entry name" value="USP_1"/>
    <property type="match status" value="1"/>
</dbReference>
<feature type="domain" description="DUSP" evidence="10">
    <location>
        <begin position="76"/>
        <end position="181"/>
    </location>
</feature>
<comment type="catalytic activity">
    <reaction evidence="1">
        <text>Thiol-dependent hydrolysis of ester, thioester, amide, peptide and isopeptide bonds formed by the C-terminal Gly of ubiquitin (a 76-residue protein attached to proteins as an intracellular targeting signal).</text>
        <dbReference type="EC" id="3.4.19.12"/>
    </reaction>
</comment>
<protein>
    <recommendedName>
        <fullName evidence="3">ubiquitinyl hydrolase 1</fullName>
        <ecNumber evidence="3">3.4.19.12</ecNumber>
    </recommendedName>
</protein>
<evidence type="ECO:0000256" key="1">
    <source>
        <dbReference type="ARBA" id="ARBA00000707"/>
    </source>
</evidence>
<keyword evidence="12" id="KW-1185">Reference proteome</keyword>
<dbReference type="SUPFAM" id="SSF54001">
    <property type="entry name" value="Cysteine proteinases"/>
    <property type="match status" value="1"/>
</dbReference>
<evidence type="ECO:0000256" key="8">
    <source>
        <dbReference type="SAM" id="MobiDB-lite"/>
    </source>
</evidence>
<keyword evidence="5" id="KW-0833">Ubl conjugation pathway</keyword>
<dbReference type="InterPro" id="IPR050185">
    <property type="entry name" value="Ub_carboxyl-term_hydrolase"/>
</dbReference>
<dbReference type="GO" id="GO:0016787">
    <property type="term" value="F:hydrolase activity"/>
    <property type="evidence" value="ECO:0007669"/>
    <property type="project" value="UniProtKB-KW"/>
</dbReference>
<evidence type="ECO:0000259" key="10">
    <source>
        <dbReference type="PROSITE" id="PS51283"/>
    </source>
</evidence>
<feature type="region of interest" description="Disordered" evidence="8">
    <location>
        <begin position="1117"/>
        <end position="1250"/>
    </location>
</feature>
<evidence type="ECO:0000259" key="9">
    <source>
        <dbReference type="PROSITE" id="PS50235"/>
    </source>
</evidence>
<name>A0ABP0EL77_9ASCO</name>
<evidence type="ECO:0000256" key="3">
    <source>
        <dbReference type="ARBA" id="ARBA00012759"/>
    </source>
</evidence>
<dbReference type="PANTHER" id="PTHR21646:SF24">
    <property type="entry name" value="UBIQUITIN CARBOXYL-TERMINAL HYDROLASE"/>
    <property type="match status" value="1"/>
</dbReference>
<dbReference type="PANTHER" id="PTHR21646">
    <property type="entry name" value="UBIQUITIN CARBOXYL-TERMINAL HYDROLASE"/>
    <property type="match status" value="1"/>
</dbReference>
<evidence type="ECO:0000256" key="2">
    <source>
        <dbReference type="ARBA" id="ARBA00009085"/>
    </source>
</evidence>
<feature type="compositionally biased region" description="Acidic residues" evidence="8">
    <location>
        <begin position="1122"/>
        <end position="1137"/>
    </location>
</feature>
<sequence length="1250" mass="140413">MEDQIQQDQSENKNVSTTPTLTATNSPMSSSDHTPPSTVQTSVEDNERDDDGESAESTGGNSAASPLSDTIVIPNQDLITRRKELAQLLARGSTEPTKEGDKWYLIPRDFLEDVMNLAVETFDELRSEVGALDLSSIVDRQGNLYPENDEPVDTYNVSPPVFQLLVDWFEVRGEPVSRAIIVNPETGHKEVERFPSFFQVHTLTKKDTNYGQNISHRHTTNSIPRHGVHMSTTSTFNDLFDAIQRKILRAPQKPRQFRVWFITSEDIDLLPNSISLSTFVNDIPKKQLVLQTRYGQRLKDQGLTSPFYHVLVESSASSSIPYTFPTDTYFKSLDSKTSSISQSAGGNLGLANLGNTCYMNSALQCLLHIPEVNEYFFYKVFESELNDSNPLGFKGQIAKVFGALLHKLFSSPLDGLNNGPSTTSSNPSNLSVSPRDFKYTIGHYSSLFQGYQQQDSQEFLSWLLDALHEDLNRIYDKPYCEKPELTDAEVGDPLCVARLAQTCWSQHKHRNDSVIIDLFTGLYQSTLVCPDCNKSSITFDPFNDLTLPLPVNKKWYHTFTVVDLASGGKLSKFEVELSKTSNYDELIAYLSLRLGFDSSSLFLFEIFNNFFYKDFQSSYDKIRFYPISEIISENDEVAIYHIPHNPETDVIVPVIHSVMDSDKSYNVARSFGVPLFVVLKENDMKCFETIKDKLIESTKILKSGESVEIDQRESEMQDVANIETSEVPEPSAVPESTEILDVPMDDGDLFSIKYYAERKSVLSRPTSRLIHIPHNRANLNNLPNLTDLFPRIVASEQTQQDLEQDEFIVVENRFPGTPQPSSSLSDEDTECEENLGSLFDSVHELPVTTDVPNTSASSTGEIGDKMTLVCQWDHDSYVREFGDDDAEHSWSHPTIISNPEVEESKRKLKAEQNSTVSLYDCLRAFSTPEVLGDQDLWYCPKCKDHKQATKTIQLWATGDILTIHLKRFESARSFSDKIDMVVDFPVNEPLDMSEFVQDNDSKYDLIAVDNHYGGLGGGHYTAYAKNFRDDEWYYFNDSRVTKVADPTECVTGAAYLLFYRKRGTDLGGDKLQSLIDAGRESFAQEVEQVKENILKLKEQIDIYRFNEHDLEEAKRKLIESENTGEGEDSAVVDDEESAVTKDDTGSIPGPSSSSSSSSGSTKKSRSSIDPSELRNEDINSALHRKQRLITRDNRPVGIRPSNSTVESVLNSPLGSSDENSSSDVPSNSIQSEPVPLEDEVPGENQSHPIE</sequence>
<feature type="region of interest" description="Disordered" evidence="8">
    <location>
        <begin position="1"/>
        <end position="70"/>
    </location>
</feature>
<dbReference type="InterPro" id="IPR038765">
    <property type="entry name" value="Papain-like_cys_pep_sf"/>
</dbReference>
<dbReference type="Proteomes" id="UP001497600">
    <property type="component" value="Chromosome H"/>
</dbReference>
<dbReference type="InterPro" id="IPR035927">
    <property type="entry name" value="DUSP-like_sf"/>
</dbReference>